<sequence length="456" mass="51719">MRSVLIFISILFLSVSNTFGQGKTIDEIIAVVGDEIILYSDVQIQKNQLKQQGYPGTISDCMVLEEILFEKLLLNQAKLDSLEVTDDMVNVELEKRLAVFIKQIGSVEKLEAYYGKSMAEIREEFFDVLKDQILVQRMQGTIADGLNVTPQDVKVFYNNIPQDSLPFINASVELAQIVKYPEVGRSEIERVRNRLRDFKNQVESGQDDFETLAALYSQDPGSSSKGGNLGMQSRGTWVPEFDAVAFNLKDGEISAPFKTNYGWHMMQMIERRGEMYDANHILLIPQTTSSELSAAQTELDSIRLLVVRDSISFAFAASKYSDDERSKNQNGMMVNNAKGSTIFEMDELDPTIFMAIDTLKLGQVSAPFYFQGDNREKGYRIVKLMSETEPHRANLKDDYQSLQNMASQKLSAENMDKWVQQKIASTYVKIIPAYTDCDFDYPWLIKDEEASKAKKL</sequence>
<gene>
    <name evidence="5" type="ORF">G3O08_16940</name>
</gene>
<dbReference type="PROSITE" id="PS01096">
    <property type="entry name" value="PPIC_PPIASE_1"/>
    <property type="match status" value="1"/>
</dbReference>
<dbReference type="PANTHER" id="PTHR47637:SF1">
    <property type="entry name" value="CHAPERONE SURA"/>
    <property type="match status" value="1"/>
</dbReference>
<dbReference type="Proteomes" id="UP000486602">
    <property type="component" value="Unassembled WGS sequence"/>
</dbReference>
<dbReference type="InterPro" id="IPR023058">
    <property type="entry name" value="PPIase_PpiC_CS"/>
</dbReference>
<dbReference type="InterPro" id="IPR027304">
    <property type="entry name" value="Trigger_fact/SurA_dom_sf"/>
</dbReference>
<dbReference type="SUPFAM" id="SSF109998">
    <property type="entry name" value="Triger factor/SurA peptide-binding domain-like"/>
    <property type="match status" value="1"/>
</dbReference>
<feature type="domain" description="PpiC" evidence="4">
    <location>
        <begin position="169"/>
        <end position="270"/>
    </location>
</feature>
<dbReference type="PROSITE" id="PS50198">
    <property type="entry name" value="PPIC_PPIASE_2"/>
    <property type="match status" value="2"/>
</dbReference>
<feature type="domain" description="PpiC" evidence="4">
    <location>
        <begin position="273"/>
        <end position="386"/>
    </location>
</feature>
<dbReference type="AlphaFoldDB" id="A0A7K3WU36"/>
<dbReference type="GO" id="GO:0003755">
    <property type="term" value="F:peptidyl-prolyl cis-trans isomerase activity"/>
    <property type="evidence" value="ECO:0007669"/>
    <property type="project" value="UniProtKB-KW"/>
</dbReference>
<dbReference type="PANTHER" id="PTHR47637">
    <property type="entry name" value="CHAPERONE SURA"/>
    <property type="match status" value="1"/>
</dbReference>
<reference evidence="5 6" key="1">
    <citation type="submission" date="2020-02" db="EMBL/GenBank/DDBJ databases">
        <title>Out from the shadows clarifying the taxonomy of the family Cryomorphaceae and related taxa by utilizing the GTDB taxonomic framework.</title>
        <authorList>
            <person name="Bowman J.P."/>
        </authorList>
    </citation>
    <scope>NUCLEOTIDE SEQUENCE [LARGE SCALE GENOMIC DNA]</scope>
    <source>
        <strain evidence="5 6">QSSC 1-22</strain>
    </source>
</reference>
<evidence type="ECO:0000256" key="1">
    <source>
        <dbReference type="ARBA" id="ARBA00022729"/>
    </source>
</evidence>
<dbReference type="Gene3D" id="3.10.50.40">
    <property type="match status" value="2"/>
</dbReference>
<keyword evidence="2 5" id="KW-0413">Isomerase</keyword>
<dbReference type="Pfam" id="PF00639">
    <property type="entry name" value="Rotamase"/>
    <property type="match status" value="2"/>
</dbReference>
<keyword evidence="1 3" id="KW-0732">Signal</keyword>
<dbReference type="InterPro" id="IPR000297">
    <property type="entry name" value="PPIase_PpiC"/>
</dbReference>
<dbReference type="InterPro" id="IPR046357">
    <property type="entry name" value="PPIase_dom_sf"/>
</dbReference>
<dbReference type="RefSeq" id="WP_163286646.1">
    <property type="nucleotide sequence ID" value="NZ_JAAGVY010000043.1"/>
</dbReference>
<feature type="chain" id="PRO_5029791783" evidence="3">
    <location>
        <begin position="21"/>
        <end position="456"/>
    </location>
</feature>
<keyword evidence="6" id="KW-1185">Reference proteome</keyword>
<proteinExistence type="predicted"/>
<accession>A0A7K3WU36</accession>
<organism evidence="5 6">
    <name type="scientific">Cryomorpha ignava</name>
    <dbReference type="NCBI Taxonomy" id="101383"/>
    <lineage>
        <taxon>Bacteria</taxon>
        <taxon>Pseudomonadati</taxon>
        <taxon>Bacteroidota</taxon>
        <taxon>Flavobacteriia</taxon>
        <taxon>Flavobacteriales</taxon>
        <taxon>Cryomorphaceae</taxon>
        <taxon>Cryomorpha</taxon>
    </lineage>
</organism>
<keyword evidence="2" id="KW-0697">Rotamase</keyword>
<feature type="signal peptide" evidence="3">
    <location>
        <begin position="1"/>
        <end position="20"/>
    </location>
</feature>
<evidence type="ECO:0000256" key="3">
    <source>
        <dbReference type="SAM" id="SignalP"/>
    </source>
</evidence>
<protein>
    <submittedName>
        <fullName evidence="5">Peptidylprolyl isomerase</fullName>
    </submittedName>
</protein>
<evidence type="ECO:0000256" key="2">
    <source>
        <dbReference type="PROSITE-ProRule" id="PRU00278"/>
    </source>
</evidence>
<dbReference type="Gene3D" id="1.10.4030.10">
    <property type="entry name" value="Porin chaperone SurA, peptide-binding domain"/>
    <property type="match status" value="1"/>
</dbReference>
<dbReference type="EMBL" id="JAAGVY010000043">
    <property type="protein sequence ID" value="NEN25190.1"/>
    <property type="molecule type" value="Genomic_DNA"/>
</dbReference>
<dbReference type="SUPFAM" id="SSF54534">
    <property type="entry name" value="FKBP-like"/>
    <property type="match status" value="2"/>
</dbReference>
<evidence type="ECO:0000313" key="5">
    <source>
        <dbReference type="EMBL" id="NEN25190.1"/>
    </source>
</evidence>
<comment type="caution">
    <text evidence="5">The sequence shown here is derived from an EMBL/GenBank/DDBJ whole genome shotgun (WGS) entry which is preliminary data.</text>
</comment>
<evidence type="ECO:0000259" key="4">
    <source>
        <dbReference type="PROSITE" id="PS50198"/>
    </source>
</evidence>
<name>A0A7K3WU36_9FLAO</name>
<evidence type="ECO:0000313" key="6">
    <source>
        <dbReference type="Proteomes" id="UP000486602"/>
    </source>
</evidence>
<dbReference type="InterPro" id="IPR050280">
    <property type="entry name" value="OMP_Chaperone_SurA"/>
</dbReference>